<evidence type="ECO:0000256" key="2">
    <source>
        <dbReference type="ARBA" id="ARBA00022598"/>
    </source>
</evidence>
<dbReference type="GO" id="GO:0004321">
    <property type="term" value="F:fatty-acyl-CoA synthase activity"/>
    <property type="evidence" value="ECO:0007669"/>
    <property type="project" value="TreeGrafter"/>
</dbReference>
<keyword evidence="2" id="KW-0436">Ligase</keyword>
<dbReference type="GO" id="GO:0006637">
    <property type="term" value="P:acyl-CoA metabolic process"/>
    <property type="evidence" value="ECO:0007669"/>
    <property type="project" value="TreeGrafter"/>
</dbReference>
<gene>
    <name evidence="6" type="ORF">HKX39_09600</name>
</gene>
<comment type="similarity">
    <text evidence="1">Belongs to the ATP-dependent AMP-binding enzyme family.</text>
</comment>
<evidence type="ECO:0000256" key="3">
    <source>
        <dbReference type="ARBA" id="ARBA00022741"/>
    </source>
</evidence>
<evidence type="ECO:0000313" key="6">
    <source>
        <dbReference type="EMBL" id="NOL52417.1"/>
    </source>
</evidence>
<sequence length="450" mass="50346">MSAKNSNQYDSLYDNYEWFVPSNFNIANACCHRWASSPHEARQAAIYFEDQVGQLTSLSYGQLSERVNKLANGFIRMGVHPQDRIAIALQHSAETAITILAAISVGAIAVPLKAGLSNIDYDKRLVDIVAKIVIVDKHTIGPVTNAIDHNPVLRQSLKQIIGINTDDERVIPWRTLLARQPSQFTTVVATPDTPALLFYPDNTEPLQATVVTHEALIGALPGFVSSQNWFPKKSDIFYTTYDWSTPIGLLGALLPTLYFGRTIVGCPSGRTIPRLFTLLEHYPISNMLASADELRRIASYKDPLNHFDLALRCISCPEQDSSPELNHWVKERFGFTLNHICMPLGFSYIVGESAEKWPSKTGSMGRAIPGHRVAILNEKGDKLEADKVGFLCVHKDNKEDDPDPGLSLHFWQQGRLQELAPLSQNWYNTGIRARLDKEGYFWRDTSNPTI</sequence>
<comment type="caution">
    <text evidence="6">The sequence shown here is derived from an EMBL/GenBank/DDBJ whole genome shotgun (WGS) entry which is preliminary data.</text>
</comment>
<evidence type="ECO:0000259" key="5">
    <source>
        <dbReference type="Pfam" id="PF00501"/>
    </source>
</evidence>
<dbReference type="AlphaFoldDB" id="A0A849PBZ8"/>
<dbReference type="EMBL" id="JABGBN010000009">
    <property type="protein sequence ID" value="NOL52417.1"/>
    <property type="molecule type" value="Genomic_DNA"/>
</dbReference>
<dbReference type="InterPro" id="IPR000873">
    <property type="entry name" value="AMP-dep_synth/lig_dom"/>
</dbReference>
<dbReference type="GO" id="GO:0006633">
    <property type="term" value="P:fatty acid biosynthetic process"/>
    <property type="evidence" value="ECO:0007669"/>
    <property type="project" value="TreeGrafter"/>
</dbReference>
<reference evidence="6 7" key="1">
    <citation type="submission" date="2020-05" db="EMBL/GenBank/DDBJ databases">
        <authorList>
            <person name="Niu N."/>
        </authorList>
    </citation>
    <scope>NUCLEOTIDE SEQUENCE [LARGE SCALE GENOMIC DNA]</scope>
    <source>
        <strain evidence="6 7">3340-03</strain>
    </source>
</reference>
<dbReference type="PANTHER" id="PTHR43605:SF10">
    <property type="entry name" value="ACYL-COA SYNTHETASE MEDIUM CHAIN FAMILY MEMBER 3"/>
    <property type="match status" value="1"/>
</dbReference>
<feature type="domain" description="AMP-dependent synthetase/ligase" evidence="5">
    <location>
        <begin position="42"/>
        <end position="396"/>
    </location>
</feature>
<dbReference type="Gene3D" id="3.40.50.12780">
    <property type="entry name" value="N-terminal domain of ligase-like"/>
    <property type="match status" value="1"/>
</dbReference>
<dbReference type="RefSeq" id="WP_171681109.1">
    <property type="nucleotide sequence ID" value="NZ_JABGBN010000009.1"/>
</dbReference>
<dbReference type="InterPro" id="IPR051087">
    <property type="entry name" value="Mitochondrial_ACSM"/>
</dbReference>
<dbReference type="InterPro" id="IPR042099">
    <property type="entry name" value="ANL_N_sf"/>
</dbReference>
<keyword evidence="7" id="KW-1185">Reference proteome</keyword>
<keyword evidence="3" id="KW-0547">Nucleotide-binding</keyword>
<accession>A0A849PBZ8</accession>
<dbReference type="GO" id="GO:0005524">
    <property type="term" value="F:ATP binding"/>
    <property type="evidence" value="ECO:0007669"/>
    <property type="project" value="UniProtKB-KW"/>
</dbReference>
<evidence type="ECO:0000256" key="4">
    <source>
        <dbReference type="ARBA" id="ARBA00022840"/>
    </source>
</evidence>
<name>A0A849PBZ8_9BURK</name>
<evidence type="ECO:0000313" key="7">
    <source>
        <dbReference type="Proteomes" id="UP000537862"/>
    </source>
</evidence>
<keyword evidence="4" id="KW-0067">ATP-binding</keyword>
<dbReference type="Proteomes" id="UP000537862">
    <property type="component" value="Unassembled WGS sequence"/>
</dbReference>
<dbReference type="Pfam" id="PF00501">
    <property type="entry name" value="AMP-binding"/>
    <property type="match status" value="1"/>
</dbReference>
<protein>
    <submittedName>
        <fullName evidence="6">AMP-binding protein</fullName>
    </submittedName>
</protein>
<proteinExistence type="inferred from homology"/>
<evidence type="ECO:0000256" key="1">
    <source>
        <dbReference type="ARBA" id="ARBA00006432"/>
    </source>
</evidence>
<dbReference type="PANTHER" id="PTHR43605">
    <property type="entry name" value="ACYL-COENZYME A SYNTHETASE"/>
    <property type="match status" value="1"/>
</dbReference>
<dbReference type="GO" id="GO:0015645">
    <property type="term" value="F:fatty acid ligase activity"/>
    <property type="evidence" value="ECO:0007669"/>
    <property type="project" value="TreeGrafter"/>
</dbReference>
<dbReference type="SUPFAM" id="SSF56801">
    <property type="entry name" value="Acetyl-CoA synthetase-like"/>
    <property type="match status" value="1"/>
</dbReference>
<organism evidence="6 7">
    <name type="scientific">Pelistega suis</name>
    <dbReference type="NCBI Taxonomy" id="1631957"/>
    <lineage>
        <taxon>Bacteria</taxon>
        <taxon>Pseudomonadati</taxon>
        <taxon>Pseudomonadota</taxon>
        <taxon>Betaproteobacteria</taxon>
        <taxon>Burkholderiales</taxon>
        <taxon>Alcaligenaceae</taxon>
        <taxon>Pelistega</taxon>
    </lineage>
</organism>